<protein>
    <submittedName>
        <fullName evidence="2">Uncharacterized protein</fullName>
    </submittedName>
</protein>
<evidence type="ECO:0000256" key="1">
    <source>
        <dbReference type="SAM" id="SignalP"/>
    </source>
</evidence>
<accession>A0A5M9GW10</accession>
<comment type="caution">
    <text evidence="2">The sequence shown here is derived from an EMBL/GenBank/DDBJ whole genome shotgun (WGS) entry which is preliminary data.</text>
</comment>
<dbReference type="AlphaFoldDB" id="A0A5M9GW10"/>
<dbReference type="EMBL" id="VWNE01000031">
    <property type="protein sequence ID" value="KAA8478902.1"/>
    <property type="molecule type" value="Genomic_DNA"/>
</dbReference>
<dbReference type="RefSeq" id="WP_141813816.1">
    <property type="nucleotide sequence ID" value="NZ_VFPL01000001.1"/>
</dbReference>
<proteinExistence type="predicted"/>
<keyword evidence="1" id="KW-0732">Signal</keyword>
<feature type="chain" id="PRO_5024322505" evidence="1">
    <location>
        <begin position="23"/>
        <end position="177"/>
    </location>
</feature>
<dbReference type="Proteomes" id="UP000322918">
    <property type="component" value="Unassembled WGS sequence"/>
</dbReference>
<gene>
    <name evidence="2" type="ORF">F1649_17185</name>
</gene>
<evidence type="ECO:0000313" key="2">
    <source>
        <dbReference type="EMBL" id="KAA8478902.1"/>
    </source>
</evidence>
<sequence>MRKLYFLFLTTLINAISISTFAQCSITRTEIDSDIAYVAKSESIYKNEDLENGLLTAFFQLVVVQKGDNKDLLKFACIAKVLAGRPKSPLVPRQLVFLFDDNTEISLLAEDVNLSQPMTGINQNQCNYKFSSTVFLKFQSTKLKSITIKDNRLNEQIICQPFNGLIQEQAHCIANKL</sequence>
<feature type="signal peptide" evidence="1">
    <location>
        <begin position="1"/>
        <end position="22"/>
    </location>
</feature>
<organism evidence="2 3">
    <name type="scientific">Arcticibacter tournemirensis</name>
    <dbReference type="NCBI Taxonomy" id="699437"/>
    <lineage>
        <taxon>Bacteria</taxon>
        <taxon>Pseudomonadati</taxon>
        <taxon>Bacteroidota</taxon>
        <taxon>Sphingobacteriia</taxon>
        <taxon>Sphingobacteriales</taxon>
        <taxon>Sphingobacteriaceae</taxon>
        <taxon>Arcticibacter</taxon>
    </lineage>
</organism>
<name>A0A5M9GW10_9SPHI</name>
<reference evidence="2 3" key="1">
    <citation type="submission" date="2019-09" db="EMBL/GenBank/DDBJ databases">
        <title>Pararcticibacter amylolyticus gen. nov., sp. nov., isolated from a rottenly hemp rope, and reclassification of Pedobacter tournemirensis as Pararcticibacter tournemirensis comb. nov.</title>
        <authorList>
            <person name="Cai Y."/>
        </authorList>
    </citation>
    <scope>NUCLEOTIDE SEQUENCE [LARGE SCALE GENOMIC DNA]</scope>
    <source>
        <strain evidence="2 3">TF5-37.2-LB10</strain>
    </source>
</reference>
<keyword evidence="3" id="KW-1185">Reference proteome</keyword>
<evidence type="ECO:0000313" key="3">
    <source>
        <dbReference type="Proteomes" id="UP000322918"/>
    </source>
</evidence>